<proteinExistence type="predicted"/>
<protein>
    <recommendedName>
        <fullName evidence="1">WYL domain-containing protein</fullName>
    </recommendedName>
</protein>
<dbReference type="AlphaFoldDB" id="A0A1Y3U219"/>
<organism evidence="2 3">
    <name type="scientific">Enorma massiliensis</name>
    <dbReference type="NCBI Taxonomy" id="1472761"/>
    <lineage>
        <taxon>Bacteria</taxon>
        <taxon>Bacillati</taxon>
        <taxon>Actinomycetota</taxon>
        <taxon>Coriobacteriia</taxon>
        <taxon>Coriobacteriales</taxon>
        <taxon>Coriobacteriaceae</taxon>
        <taxon>Enorma</taxon>
    </lineage>
</organism>
<evidence type="ECO:0000313" key="3">
    <source>
        <dbReference type="Proteomes" id="UP000196560"/>
    </source>
</evidence>
<name>A0A1Y3U219_9ACTN</name>
<dbReference type="InterPro" id="IPR026881">
    <property type="entry name" value="WYL_dom"/>
</dbReference>
<dbReference type="STRING" id="1118060.GCA_000311845_00086"/>
<dbReference type="PROSITE" id="PS52050">
    <property type="entry name" value="WYL"/>
    <property type="match status" value="1"/>
</dbReference>
<dbReference type="eggNOG" id="COG2378">
    <property type="taxonomic scope" value="Bacteria"/>
</dbReference>
<comment type="caution">
    <text evidence="2">The sequence shown here is derived from an EMBL/GenBank/DDBJ whole genome shotgun (WGS) entry which is preliminary data.</text>
</comment>
<evidence type="ECO:0000259" key="1">
    <source>
        <dbReference type="Pfam" id="PF13280"/>
    </source>
</evidence>
<dbReference type="PANTHER" id="PTHR34580:SF3">
    <property type="entry name" value="PROTEIN PAFB"/>
    <property type="match status" value="1"/>
</dbReference>
<dbReference type="RefSeq" id="WP_087186438.1">
    <property type="nucleotide sequence ID" value="NZ_NFHO01000006.1"/>
</dbReference>
<keyword evidence="3" id="KW-1185">Reference proteome</keyword>
<evidence type="ECO:0000313" key="2">
    <source>
        <dbReference type="EMBL" id="OUN42776.1"/>
    </source>
</evidence>
<gene>
    <name evidence="2" type="ORF">B5G21_06090</name>
</gene>
<sequence length="337" mass="37237">MPSYDEAQAIAGDTSAQRLLNLFFIFNASTRTLSTEEIVSDSDLGYGSPQRDSDLRKFRRDRAKLAEQGIQIVEAKPLGASESEESYWKLDRENTFATGGIVTRDDAQTLAAAIDEYLEGQATPLGRPLRSVRDKALELAEGSTPQTRDEQAANAFDPILDALWSAFATRKKITFSYRNARGEASKRSLAIYGIFSHEGCAYVTGLDDVSQSIRTFRTDRIEKVWRPKGTYNIPNTFSIKDYVFLPFDFGEGESVQAQFSLPASMPRTAVLACTHGRGEVALTEAGSWQWTIEVRDIDAAASLALSHAREGLRPVAPQAFVDAWKHMIDKVVEAHGA</sequence>
<dbReference type="InterPro" id="IPR051534">
    <property type="entry name" value="CBASS_pafABC_assoc_protein"/>
</dbReference>
<reference evidence="3" key="1">
    <citation type="submission" date="2017-04" db="EMBL/GenBank/DDBJ databases">
        <title>Function of individual gut microbiota members based on whole genome sequencing of pure cultures obtained from chicken caecum.</title>
        <authorList>
            <person name="Medvecky M."/>
            <person name="Cejkova D."/>
            <person name="Polansky O."/>
            <person name="Karasova D."/>
            <person name="Kubasova T."/>
            <person name="Cizek A."/>
            <person name="Rychlik I."/>
        </authorList>
    </citation>
    <scope>NUCLEOTIDE SEQUENCE [LARGE SCALE GENOMIC DNA]</scope>
    <source>
        <strain evidence="3">An70</strain>
    </source>
</reference>
<dbReference type="PANTHER" id="PTHR34580">
    <property type="match status" value="1"/>
</dbReference>
<accession>A0A1Y3U219</accession>
<dbReference type="Proteomes" id="UP000196560">
    <property type="component" value="Unassembled WGS sequence"/>
</dbReference>
<dbReference type="Pfam" id="PF13280">
    <property type="entry name" value="WYL"/>
    <property type="match status" value="1"/>
</dbReference>
<dbReference type="EMBL" id="NFHO01000006">
    <property type="protein sequence ID" value="OUN42776.1"/>
    <property type="molecule type" value="Genomic_DNA"/>
</dbReference>
<feature type="domain" description="WYL" evidence="1">
    <location>
        <begin position="159"/>
        <end position="224"/>
    </location>
</feature>